<gene>
    <name evidence="2" type="ORF">C492_13429</name>
</gene>
<reference evidence="2 3" key="1">
    <citation type="journal article" date="2014" name="PLoS Genet.">
        <title>Phylogenetically driven sequencing of extremely halophilic archaea reveals strategies for static and dynamic osmo-response.</title>
        <authorList>
            <person name="Becker E.A."/>
            <person name="Seitzer P.M."/>
            <person name="Tritt A."/>
            <person name="Larsen D."/>
            <person name="Krusor M."/>
            <person name="Yao A.I."/>
            <person name="Wu D."/>
            <person name="Madern D."/>
            <person name="Eisen J.A."/>
            <person name="Darling A.E."/>
            <person name="Facciotti M.T."/>
        </authorList>
    </citation>
    <scope>NUCLEOTIDE SEQUENCE [LARGE SCALE GENOMIC DNA]</scope>
    <source>
        <strain evidence="2 3">DSM 18795</strain>
    </source>
</reference>
<accession>L9X906</accession>
<evidence type="ECO:0000313" key="3">
    <source>
        <dbReference type="Proteomes" id="UP000011531"/>
    </source>
</evidence>
<keyword evidence="3" id="KW-1185">Reference proteome</keyword>
<dbReference type="AlphaFoldDB" id="L9X906"/>
<comment type="caution">
    <text evidence="2">The sequence shown here is derived from an EMBL/GenBank/DDBJ whole genome shotgun (WGS) entry which is preliminary data.</text>
</comment>
<feature type="domain" description="RNA ligase Pab1020 C-terminal" evidence="1">
    <location>
        <begin position="4"/>
        <end position="55"/>
    </location>
</feature>
<dbReference type="Gene3D" id="3.30.70.2160">
    <property type="match status" value="1"/>
</dbReference>
<evidence type="ECO:0000259" key="1">
    <source>
        <dbReference type="Pfam" id="PF18330"/>
    </source>
</evidence>
<feature type="non-terminal residue" evidence="2">
    <location>
        <position position="1"/>
    </location>
</feature>
<dbReference type="InterPro" id="IPR041596">
    <property type="entry name" value="Lig_Pab1020_C"/>
</dbReference>
<dbReference type="EMBL" id="AOIA01000116">
    <property type="protein sequence ID" value="ELY57926.1"/>
    <property type="molecule type" value="Genomic_DNA"/>
</dbReference>
<protein>
    <submittedName>
        <fullName evidence="2">Y414 protein</fullName>
    </submittedName>
</protein>
<dbReference type="Pfam" id="PF18330">
    <property type="entry name" value="Lig_C"/>
    <property type="match status" value="1"/>
</dbReference>
<name>L9X906_9EURY</name>
<evidence type="ECO:0000313" key="2">
    <source>
        <dbReference type="EMBL" id="ELY57926.1"/>
    </source>
</evidence>
<sequence>VRASHETIEALLEHLLDQGLTLEIEADRREDGDRVLTFRKRVQSSNDKIRNYLEGHVVQE</sequence>
<dbReference type="Proteomes" id="UP000011531">
    <property type="component" value="Unassembled WGS sequence"/>
</dbReference>
<organism evidence="2 3">
    <name type="scientific">Natronococcus jeotgali DSM 18795</name>
    <dbReference type="NCBI Taxonomy" id="1227498"/>
    <lineage>
        <taxon>Archaea</taxon>
        <taxon>Methanobacteriati</taxon>
        <taxon>Methanobacteriota</taxon>
        <taxon>Stenosarchaea group</taxon>
        <taxon>Halobacteria</taxon>
        <taxon>Halobacteriales</taxon>
        <taxon>Natrialbaceae</taxon>
        <taxon>Natronococcus</taxon>
    </lineage>
</organism>
<proteinExistence type="predicted"/>